<reference evidence="5" key="1">
    <citation type="submission" date="2022-04" db="EMBL/GenBank/DDBJ databases">
        <title>Carnegiea gigantea Genome sequencing and assembly v2.</title>
        <authorList>
            <person name="Copetti D."/>
            <person name="Sanderson M.J."/>
            <person name="Burquez A."/>
            <person name="Wojciechowski M.F."/>
        </authorList>
    </citation>
    <scope>NUCLEOTIDE SEQUENCE</scope>
    <source>
        <strain evidence="5">SGP5-SGP5p</strain>
        <tissue evidence="5">Aerial part</tissue>
    </source>
</reference>
<evidence type="ECO:0008006" key="7">
    <source>
        <dbReference type="Google" id="ProtNLM"/>
    </source>
</evidence>
<feature type="domain" description="DUF641" evidence="3">
    <location>
        <begin position="72"/>
        <end position="201"/>
    </location>
</feature>
<keyword evidence="6" id="KW-1185">Reference proteome</keyword>
<comment type="caution">
    <text evidence="5">The sequence shown here is derived from an EMBL/GenBank/DDBJ whole genome shotgun (WGS) entry which is preliminary data.</text>
</comment>
<gene>
    <name evidence="5" type="ORF">Cgig2_033305</name>
</gene>
<dbReference type="InterPro" id="IPR040225">
    <property type="entry name" value="GIL1-like"/>
</dbReference>
<protein>
    <recommendedName>
        <fullName evidence="7">DUF641 domain-containing protein</fullName>
    </recommendedName>
</protein>
<dbReference type="InterPro" id="IPR006943">
    <property type="entry name" value="DUF641_pln"/>
</dbReference>
<dbReference type="Proteomes" id="UP001153076">
    <property type="component" value="Unassembled WGS sequence"/>
</dbReference>
<name>A0A9Q1KWI0_9CARY</name>
<dbReference type="PANTHER" id="PTHR31161">
    <property type="entry name" value="PROTEIN GRAVITROPIC IN THE LIGHT 1"/>
    <property type="match status" value="1"/>
</dbReference>
<evidence type="ECO:0000313" key="5">
    <source>
        <dbReference type="EMBL" id="KAJ8450111.1"/>
    </source>
</evidence>
<evidence type="ECO:0000259" key="3">
    <source>
        <dbReference type="Pfam" id="PF04859"/>
    </source>
</evidence>
<evidence type="ECO:0000256" key="2">
    <source>
        <dbReference type="SAM" id="MobiDB-lite"/>
    </source>
</evidence>
<dbReference type="GO" id="GO:0009959">
    <property type="term" value="P:negative gravitropism"/>
    <property type="evidence" value="ECO:0007669"/>
    <property type="project" value="InterPro"/>
</dbReference>
<dbReference type="InterPro" id="IPR056813">
    <property type="entry name" value="GIL1_IRKI_C"/>
</dbReference>
<organism evidence="5 6">
    <name type="scientific">Carnegiea gigantea</name>
    <dbReference type="NCBI Taxonomy" id="171969"/>
    <lineage>
        <taxon>Eukaryota</taxon>
        <taxon>Viridiplantae</taxon>
        <taxon>Streptophyta</taxon>
        <taxon>Embryophyta</taxon>
        <taxon>Tracheophyta</taxon>
        <taxon>Spermatophyta</taxon>
        <taxon>Magnoliopsida</taxon>
        <taxon>eudicotyledons</taxon>
        <taxon>Gunneridae</taxon>
        <taxon>Pentapetalae</taxon>
        <taxon>Caryophyllales</taxon>
        <taxon>Cactineae</taxon>
        <taxon>Cactaceae</taxon>
        <taxon>Cactoideae</taxon>
        <taxon>Echinocereeae</taxon>
        <taxon>Carnegiea</taxon>
    </lineage>
</organism>
<feature type="domain" description="GIL1/IRKI C-terminal" evidence="4">
    <location>
        <begin position="404"/>
        <end position="441"/>
    </location>
</feature>
<keyword evidence="1" id="KW-0175">Coiled coil</keyword>
<feature type="region of interest" description="Disordered" evidence="2">
    <location>
        <begin position="44"/>
        <end position="70"/>
    </location>
</feature>
<evidence type="ECO:0000313" key="6">
    <source>
        <dbReference type="Proteomes" id="UP001153076"/>
    </source>
</evidence>
<dbReference type="AlphaFoldDB" id="A0A9Q1KWI0"/>
<dbReference type="Pfam" id="PF24994">
    <property type="entry name" value="GIL1_IRKI_C"/>
    <property type="match status" value="1"/>
</dbReference>
<dbReference type="GO" id="GO:0009639">
    <property type="term" value="P:response to red or far red light"/>
    <property type="evidence" value="ECO:0007669"/>
    <property type="project" value="InterPro"/>
</dbReference>
<evidence type="ECO:0000259" key="4">
    <source>
        <dbReference type="Pfam" id="PF24994"/>
    </source>
</evidence>
<proteinExistence type="predicted"/>
<sequence length="480" mass="55175">MEETQKPPQISQMFQKFALSFKSKAFEFFSDDSDKYSLLEESVSDENVGVVKPESESPPPPISEKGKRSSDAQFNQTLITSLFATISSFEASYLHLQTAHVPNFDEEASKNADKALVSHLQTLSEFKQLYKNYYQNPNFNIEFSTGSCLEFQVNENQHKLRALKSVFNRLQSEIDVKDEEVAGLRRKIEELQRVNLGLSKKLSCCSSEKESSDVLLTVRVFEKMLHDAFSLFHKFTKVLIYLMKNGGWDLDLAANSVYSDVDYAKKGHNRYALLSYVCLRMFEGFDLEDFGLIQDESVCNGHGSISKYDGTVYLKELKDHVSTNPIEILRKNPTCDFSRFCESKYQQIIHPTMESSIFNGLEQNQAVVNSWKSLGVFYELFVKMASSVWALHRLAFSFEPPVDIFQVERGVDFSLVYMEDVTRRCRFARQTRPKVGFTVVPEYGVERLRVSSWISLNLRSSHTPEKKAKQIVWIHHTKIN</sequence>
<feature type="coiled-coil region" evidence="1">
    <location>
        <begin position="160"/>
        <end position="201"/>
    </location>
</feature>
<dbReference type="OrthoDB" id="1915848at2759"/>
<accession>A0A9Q1KWI0</accession>
<dbReference type="Pfam" id="PF04859">
    <property type="entry name" value="DUF641"/>
    <property type="match status" value="1"/>
</dbReference>
<dbReference type="EMBL" id="JAKOGI010000017">
    <property type="protein sequence ID" value="KAJ8450111.1"/>
    <property type="molecule type" value="Genomic_DNA"/>
</dbReference>
<evidence type="ECO:0000256" key="1">
    <source>
        <dbReference type="SAM" id="Coils"/>
    </source>
</evidence>